<gene>
    <name evidence="1" type="ORF">GCM10023220_15250</name>
</gene>
<name>A0ABP9B7S8_9ACTN</name>
<sequence>MRAPATMTEVVPPVPDVADAEDDAEVAEVAEVPEDMSCDPLFRPAQAEE</sequence>
<accession>A0ABP9B7S8</accession>
<evidence type="ECO:0000313" key="2">
    <source>
        <dbReference type="Proteomes" id="UP001501265"/>
    </source>
</evidence>
<organism evidence="1 2">
    <name type="scientific">Streptomyces ziwulingensis</name>
    <dbReference type="NCBI Taxonomy" id="1045501"/>
    <lineage>
        <taxon>Bacteria</taxon>
        <taxon>Bacillati</taxon>
        <taxon>Actinomycetota</taxon>
        <taxon>Actinomycetes</taxon>
        <taxon>Kitasatosporales</taxon>
        <taxon>Streptomycetaceae</taxon>
        <taxon>Streptomyces</taxon>
    </lineage>
</organism>
<dbReference type="EMBL" id="BAABIG010000016">
    <property type="protein sequence ID" value="GAA4790873.1"/>
    <property type="molecule type" value="Genomic_DNA"/>
</dbReference>
<keyword evidence="2" id="KW-1185">Reference proteome</keyword>
<evidence type="ECO:0000313" key="1">
    <source>
        <dbReference type="EMBL" id="GAA4790873.1"/>
    </source>
</evidence>
<dbReference type="Proteomes" id="UP001501265">
    <property type="component" value="Unassembled WGS sequence"/>
</dbReference>
<comment type="caution">
    <text evidence="1">The sequence shown here is derived from an EMBL/GenBank/DDBJ whole genome shotgun (WGS) entry which is preliminary data.</text>
</comment>
<protein>
    <submittedName>
        <fullName evidence="1">Uncharacterized protein</fullName>
    </submittedName>
</protein>
<reference evidence="2" key="1">
    <citation type="journal article" date="2019" name="Int. J. Syst. Evol. Microbiol.">
        <title>The Global Catalogue of Microorganisms (GCM) 10K type strain sequencing project: providing services to taxonomists for standard genome sequencing and annotation.</title>
        <authorList>
            <consortium name="The Broad Institute Genomics Platform"/>
            <consortium name="The Broad Institute Genome Sequencing Center for Infectious Disease"/>
            <person name="Wu L."/>
            <person name="Ma J."/>
        </authorList>
    </citation>
    <scope>NUCLEOTIDE SEQUENCE [LARGE SCALE GENOMIC DNA]</scope>
    <source>
        <strain evidence="2">JCM 18081</strain>
    </source>
</reference>
<proteinExistence type="predicted"/>